<evidence type="ECO:0000313" key="1">
    <source>
        <dbReference type="EMBL" id="CAD7696648.1"/>
    </source>
</evidence>
<organism evidence="1 2">
    <name type="scientific">Ostreobium quekettii</name>
    <dbReference type="NCBI Taxonomy" id="121088"/>
    <lineage>
        <taxon>Eukaryota</taxon>
        <taxon>Viridiplantae</taxon>
        <taxon>Chlorophyta</taxon>
        <taxon>core chlorophytes</taxon>
        <taxon>Ulvophyceae</taxon>
        <taxon>TCBD clade</taxon>
        <taxon>Bryopsidales</taxon>
        <taxon>Ostreobineae</taxon>
        <taxon>Ostreobiaceae</taxon>
        <taxon>Ostreobium</taxon>
    </lineage>
</organism>
<name>A0A8S1IS59_9CHLO</name>
<evidence type="ECO:0000313" key="2">
    <source>
        <dbReference type="Proteomes" id="UP000708148"/>
    </source>
</evidence>
<feature type="non-terminal residue" evidence="1">
    <location>
        <position position="1"/>
    </location>
</feature>
<dbReference type="AlphaFoldDB" id="A0A8S1IS59"/>
<sequence length="64" mass="6637">DATDRVLTGMRGRPIGRVASNGEVVDLRGKVVGRLEAEPLSSHGAAAKRSNEGALKKVANVAVQ</sequence>
<protein>
    <submittedName>
        <fullName evidence="1">Uncharacterized protein</fullName>
    </submittedName>
</protein>
<feature type="non-terminal residue" evidence="1">
    <location>
        <position position="64"/>
    </location>
</feature>
<comment type="caution">
    <text evidence="1">The sequence shown here is derived from an EMBL/GenBank/DDBJ whole genome shotgun (WGS) entry which is preliminary data.</text>
</comment>
<dbReference type="Proteomes" id="UP000708148">
    <property type="component" value="Unassembled WGS sequence"/>
</dbReference>
<reference evidence="1" key="1">
    <citation type="submission" date="2020-12" db="EMBL/GenBank/DDBJ databases">
        <authorList>
            <person name="Iha C."/>
        </authorList>
    </citation>
    <scope>NUCLEOTIDE SEQUENCE</scope>
</reference>
<keyword evidence="2" id="KW-1185">Reference proteome</keyword>
<dbReference type="EMBL" id="CAJHUC010000521">
    <property type="protein sequence ID" value="CAD7696648.1"/>
    <property type="molecule type" value="Genomic_DNA"/>
</dbReference>
<proteinExistence type="predicted"/>
<accession>A0A8S1IS59</accession>
<gene>
    <name evidence="1" type="ORF">OSTQU699_LOCUS2011</name>
</gene>